<evidence type="ECO:0000256" key="8">
    <source>
        <dbReference type="SAM" id="Phobius"/>
    </source>
</evidence>
<name>A0A9J7L9M6_BRAFL</name>
<dbReference type="OrthoDB" id="5547497at2759"/>
<gene>
    <name evidence="11" type="primary">LOC118416925</name>
</gene>
<dbReference type="GO" id="GO:0005794">
    <property type="term" value="C:Golgi apparatus"/>
    <property type="evidence" value="ECO:0000318"/>
    <property type="project" value="GO_Central"/>
</dbReference>
<comment type="subcellular location">
    <subcellularLocation>
        <location evidence="1">Membrane</location>
        <topology evidence="1">Multi-pass membrane protein</topology>
    </subcellularLocation>
</comment>
<dbReference type="OMA" id="WWTSNIV"/>
<evidence type="ECO:0000259" key="9">
    <source>
        <dbReference type="Pfam" id="PF03151"/>
    </source>
</evidence>
<evidence type="ECO:0000256" key="3">
    <source>
        <dbReference type="ARBA" id="ARBA00022989"/>
    </source>
</evidence>
<dbReference type="SUPFAM" id="SSF103481">
    <property type="entry name" value="Multidrug resistance efflux transporter EmrE"/>
    <property type="match status" value="1"/>
</dbReference>
<dbReference type="Pfam" id="PF03151">
    <property type="entry name" value="TPT"/>
    <property type="match status" value="1"/>
</dbReference>
<evidence type="ECO:0000313" key="10">
    <source>
        <dbReference type="Proteomes" id="UP000001554"/>
    </source>
</evidence>
<dbReference type="AlphaFoldDB" id="A0A9J7L9M6"/>
<feature type="transmembrane region" description="Helical" evidence="8">
    <location>
        <begin position="130"/>
        <end position="148"/>
    </location>
</feature>
<dbReference type="GO" id="GO:0036085">
    <property type="term" value="P:GDP-fucose import into Golgi lumen"/>
    <property type="evidence" value="ECO:0000318"/>
    <property type="project" value="GO_Central"/>
</dbReference>
<evidence type="ECO:0000256" key="4">
    <source>
        <dbReference type="ARBA" id="ARBA00023136"/>
    </source>
</evidence>
<reference evidence="10" key="1">
    <citation type="journal article" date="2020" name="Nat. Ecol. Evol.">
        <title>Deeply conserved synteny resolves early events in vertebrate evolution.</title>
        <authorList>
            <person name="Simakov O."/>
            <person name="Marletaz F."/>
            <person name="Yue J.X."/>
            <person name="O'Connell B."/>
            <person name="Jenkins J."/>
            <person name="Brandt A."/>
            <person name="Calef R."/>
            <person name="Tung C.H."/>
            <person name="Huang T.K."/>
            <person name="Schmutz J."/>
            <person name="Satoh N."/>
            <person name="Yu J.K."/>
            <person name="Putnam N.H."/>
            <person name="Green R.E."/>
            <person name="Rokhsar D.S."/>
        </authorList>
    </citation>
    <scope>NUCLEOTIDE SEQUENCE [LARGE SCALE GENOMIC DNA]</scope>
    <source>
        <strain evidence="10">S238N-H82</strain>
    </source>
</reference>
<evidence type="ECO:0000256" key="7">
    <source>
        <dbReference type="SAM" id="MobiDB-lite"/>
    </source>
</evidence>
<feature type="transmembrane region" description="Helical" evidence="8">
    <location>
        <begin position="86"/>
        <end position="109"/>
    </location>
</feature>
<feature type="transmembrane region" description="Helical" evidence="8">
    <location>
        <begin position="205"/>
        <end position="229"/>
    </location>
</feature>
<feature type="region of interest" description="Disordered" evidence="7">
    <location>
        <begin position="395"/>
        <end position="421"/>
    </location>
</feature>
<dbReference type="Proteomes" id="UP000001554">
    <property type="component" value="Chromosome 5"/>
</dbReference>
<feature type="transmembrane region" description="Helical" evidence="8">
    <location>
        <begin position="182"/>
        <end position="199"/>
    </location>
</feature>
<dbReference type="InterPro" id="IPR050186">
    <property type="entry name" value="TPT_transporter"/>
</dbReference>
<comment type="function">
    <text evidence="5">Putative transporter.</text>
</comment>
<feature type="domain" description="Sugar phosphate transporter" evidence="9">
    <location>
        <begin position="44"/>
        <end position="351"/>
    </location>
</feature>
<feature type="compositionally biased region" description="Basic and acidic residues" evidence="7">
    <location>
        <begin position="402"/>
        <end position="421"/>
    </location>
</feature>
<proteinExistence type="inferred from homology"/>
<keyword evidence="4 8" id="KW-0472">Membrane</keyword>
<dbReference type="GO" id="GO:0005457">
    <property type="term" value="F:GDP-fucose transmembrane transporter activity"/>
    <property type="evidence" value="ECO:0000318"/>
    <property type="project" value="GO_Central"/>
</dbReference>
<keyword evidence="3 8" id="KW-1133">Transmembrane helix</keyword>
<dbReference type="GO" id="GO:0015297">
    <property type="term" value="F:antiporter activity"/>
    <property type="evidence" value="ECO:0000318"/>
    <property type="project" value="GO_Central"/>
</dbReference>
<dbReference type="GeneID" id="118416925"/>
<keyword evidence="10" id="KW-1185">Reference proteome</keyword>
<dbReference type="InterPro" id="IPR004853">
    <property type="entry name" value="Sugar_P_trans_dom"/>
</dbReference>
<organism evidence="10 11">
    <name type="scientific">Branchiostoma floridae</name>
    <name type="common">Florida lancelet</name>
    <name type="synonym">Amphioxus</name>
    <dbReference type="NCBI Taxonomy" id="7739"/>
    <lineage>
        <taxon>Eukaryota</taxon>
        <taxon>Metazoa</taxon>
        <taxon>Chordata</taxon>
        <taxon>Cephalochordata</taxon>
        <taxon>Leptocardii</taxon>
        <taxon>Amphioxiformes</taxon>
        <taxon>Branchiostomatidae</taxon>
        <taxon>Branchiostoma</taxon>
    </lineage>
</organism>
<feature type="transmembrane region" description="Helical" evidence="8">
    <location>
        <begin position="154"/>
        <end position="175"/>
    </location>
</feature>
<dbReference type="RefSeq" id="XP_035678120.1">
    <property type="nucleotide sequence ID" value="XM_035822227.1"/>
</dbReference>
<dbReference type="InterPro" id="IPR037185">
    <property type="entry name" value="EmrE-like"/>
</dbReference>
<evidence type="ECO:0000256" key="1">
    <source>
        <dbReference type="ARBA" id="ARBA00004141"/>
    </source>
</evidence>
<evidence type="ECO:0000256" key="6">
    <source>
        <dbReference type="ARBA" id="ARBA00093775"/>
    </source>
</evidence>
<evidence type="ECO:0000313" key="11">
    <source>
        <dbReference type="RefSeq" id="XP_035678120.1"/>
    </source>
</evidence>
<evidence type="ECO:0000256" key="5">
    <source>
        <dbReference type="ARBA" id="ARBA00093767"/>
    </source>
</evidence>
<feature type="transmembrane region" description="Helical" evidence="8">
    <location>
        <begin position="45"/>
        <end position="66"/>
    </location>
</feature>
<accession>A0A9J7L9M6</accession>
<keyword evidence="2 8" id="KW-0812">Transmembrane</keyword>
<sequence length="421" mass="46481">MRRMPRGNSSGAFKYSRVAQSGYNYGLRTMENVQQESMLRKSLKIALVVTAYWVVSITMVFLNKYLLSGEELKSLKTASEGKMLEAPLFITFYQCLVSVLLCLLLRLLSRLMPGVISFPPVHLDKKISREVLPLSVVFVGMITFNNLCLKYVGVAFYTVGRSLTTVFNVVLTYFVLKQTTSLKAILCCLVIISGFVLGVDQEGAAGTLSVIGVIFGVSASLFVCLNSILTKKVLPCVDSNVWRLTYYNNINAVILFIPLILIFGEASILTNFPHLTSSKFWGLMTLSGFFGFAIGYITGLQIKVTSPLTHNISGTAKACAQTVLAVVFSHDIKTALWWLSNALVLGGSAAYTKVRHSEMQKQHKESKKALAEMKMEDSKNGDLNKVSEWPSTVPLLGFEEQDSAKDKKGSLEEDRPTVNDV</sequence>
<dbReference type="KEGG" id="bfo:118416925"/>
<dbReference type="GO" id="GO:0016020">
    <property type="term" value="C:membrane"/>
    <property type="evidence" value="ECO:0007669"/>
    <property type="project" value="UniProtKB-SubCell"/>
</dbReference>
<comment type="similarity">
    <text evidence="6">Belongs to the TPT transporter family. SLC35E subfamily.</text>
</comment>
<protein>
    <submittedName>
        <fullName evidence="11">GDP-fucose transporter 1-like isoform X1</fullName>
    </submittedName>
</protein>
<feature type="transmembrane region" description="Helical" evidence="8">
    <location>
        <begin position="250"/>
        <end position="268"/>
    </location>
</feature>
<evidence type="ECO:0000256" key="2">
    <source>
        <dbReference type="ARBA" id="ARBA00022692"/>
    </source>
</evidence>
<dbReference type="PANTHER" id="PTHR11132">
    <property type="entry name" value="SOLUTE CARRIER FAMILY 35"/>
    <property type="match status" value="1"/>
</dbReference>
<reference evidence="11" key="2">
    <citation type="submission" date="2025-08" db="UniProtKB">
        <authorList>
            <consortium name="RefSeq"/>
        </authorList>
    </citation>
    <scope>IDENTIFICATION</scope>
    <source>
        <strain evidence="11">S238N-H82</strain>
        <tissue evidence="11">Testes</tissue>
    </source>
</reference>
<feature type="transmembrane region" description="Helical" evidence="8">
    <location>
        <begin position="280"/>
        <end position="300"/>
    </location>
</feature>